<gene>
    <name evidence="2" type="ORF">JKP88DRAFT_321499</name>
</gene>
<dbReference type="InterPro" id="IPR045098">
    <property type="entry name" value="Fyv10_fam"/>
</dbReference>
<dbReference type="AlphaFoldDB" id="A0A836CDL5"/>
<reference evidence="2" key="1">
    <citation type="submission" date="2021-02" db="EMBL/GenBank/DDBJ databases">
        <title>First Annotated Genome of the Yellow-green Alga Tribonema minus.</title>
        <authorList>
            <person name="Mahan K.M."/>
        </authorList>
    </citation>
    <scope>NUCLEOTIDE SEQUENCE</scope>
    <source>
        <strain evidence="2">UTEX B ZZ1240</strain>
    </source>
</reference>
<name>A0A836CDL5_9STRA</name>
<protein>
    <recommendedName>
        <fullName evidence="1">CTLH/CRA C-terminal to LisH motif domain-containing protein</fullName>
    </recommendedName>
</protein>
<dbReference type="Pfam" id="PF10607">
    <property type="entry name" value="CTLH"/>
    <property type="match status" value="1"/>
</dbReference>
<dbReference type="SUPFAM" id="SSF57850">
    <property type="entry name" value="RING/U-box"/>
    <property type="match status" value="1"/>
</dbReference>
<dbReference type="PANTHER" id="PTHR12170">
    <property type="entry name" value="MACROPHAGE ERYTHROBLAST ATTACHER-RELATED"/>
    <property type="match status" value="1"/>
</dbReference>
<dbReference type="InterPro" id="IPR024964">
    <property type="entry name" value="CTLH/CRA"/>
</dbReference>
<dbReference type="Proteomes" id="UP000664859">
    <property type="component" value="Unassembled WGS sequence"/>
</dbReference>
<proteinExistence type="predicted"/>
<keyword evidence="3" id="KW-1185">Reference proteome</keyword>
<dbReference type="GO" id="GO:0005737">
    <property type="term" value="C:cytoplasm"/>
    <property type="evidence" value="ECO:0007669"/>
    <property type="project" value="TreeGrafter"/>
</dbReference>
<dbReference type="GO" id="GO:0005634">
    <property type="term" value="C:nucleus"/>
    <property type="evidence" value="ECO:0007669"/>
    <property type="project" value="TreeGrafter"/>
</dbReference>
<dbReference type="OrthoDB" id="1933281at2759"/>
<dbReference type="InterPro" id="IPR006594">
    <property type="entry name" value="LisH"/>
</dbReference>
<sequence>MNPATLEAKVLELDSVRQATTGRVLASIDSFIAAIRQEQAELRAGNTDLSHVQAHLAHAQAQASLGDPFTALHEKVSKLSKVFDKDTVNLECLCPCESSASETAALDRMIANYLCRRGAFTAASTMVEDTKVELAAHDVEPLLEPNIMRVPPALIHKLDIRAFLRAPLMRCAPLAPQEAKVELAAHDVEPLLELHCAAQGLLRRDLAPASEWAQRHRHQLAAVGSTLELQLVQLEFIGLLQKEGGGKEQLRGLCAELWVLRHDALQLVTRLLHESRDAALAFARARFPALLEASSSTGAAAASPAAATARALSRLMGALLHPGLRCLRASPYARLTRDAAWRGSAAALARDGHRALGLPAEAPLAAAARAGAAAAPTLLKMAAVAAASGRAWDAGRELFSDVPLPRDLSFHSVFSCPVTRETVGGGGGGGGGGAAANAPVLLRCGHVVARASVERLPKHGSGGRFKCPTCPMEQTQADVRVLRI</sequence>
<evidence type="ECO:0000259" key="1">
    <source>
        <dbReference type="Pfam" id="PF10607"/>
    </source>
</evidence>
<dbReference type="PANTHER" id="PTHR12170:SF3">
    <property type="entry name" value="GH10162P"/>
    <property type="match status" value="1"/>
</dbReference>
<dbReference type="GO" id="GO:0034657">
    <property type="term" value="C:GID complex"/>
    <property type="evidence" value="ECO:0007669"/>
    <property type="project" value="TreeGrafter"/>
</dbReference>
<dbReference type="PROSITE" id="PS50896">
    <property type="entry name" value="LISH"/>
    <property type="match status" value="1"/>
</dbReference>
<accession>A0A836CDL5</accession>
<dbReference type="EMBL" id="JAFCMP010000334">
    <property type="protein sequence ID" value="KAG5181238.1"/>
    <property type="molecule type" value="Genomic_DNA"/>
</dbReference>
<comment type="caution">
    <text evidence="2">The sequence shown here is derived from an EMBL/GenBank/DDBJ whole genome shotgun (WGS) entry which is preliminary data.</text>
</comment>
<evidence type="ECO:0000313" key="2">
    <source>
        <dbReference type="EMBL" id="KAG5181238.1"/>
    </source>
</evidence>
<dbReference type="GO" id="GO:0004842">
    <property type="term" value="F:ubiquitin-protein transferase activity"/>
    <property type="evidence" value="ECO:0007669"/>
    <property type="project" value="InterPro"/>
</dbReference>
<organism evidence="2 3">
    <name type="scientific">Tribonema minus</name>
    <dbReference type="NCBI Taxonomy" id="303371"/>
    <lineage>
        <taxon>Eukaryota</taxon>
        <taxon>Sar</taxon>
        <taxon>Stramenopiles</taxon>
        <taxon>Ochrophyta</taxon>
        <taxon>PX clade</taxon>
        <taxon>Xanthophyceae</taxon>
        <taxon>Tribonematales</taxon>
        <taxon>Tribonemataceae</taxon>
        <taxon>Tribonema</taxon>
    </lineage>
</organism>
<feature type="domain" description="CTLH/CRA C-terminal to LisH motif" evidence="1">
    <location>
        <begin position="194"/>
        <end position="378"/>
    </location>
</feature>
<dbReference type="GO" id="GO:0043161">
    <property type="term" value="P:proteasome-mediated ubiquitin-dependent protein catabolic process"/>
    <property type="evidence" value="ECO:0007669"/>
    <property type="project" value="InterPro"/>
</dbReference>
<evidence type="ECO:0000313" key="3">
    <source>
        <dbReference type="Proteomes" id="UP000664859"/>
    </source>
</evidence>